<evidence type="ECO:0000313" key="2">
    <source>
        <dbReference type="EMBL" id="KAH3827769.1"/>
    </source>
</evidence>
<keyword evidence="1" id="KW-0732">Signal</keyword>
<protein>
    <submittedName>
        <fullName evidence="2">Uncharacterized protein</fullName>
    </submittedName>
</protein>
<sequence>MSKLFIMTVQTVFLFCGVHAYFDLDFRGCHVYESTGMSGWCPGGCWPFYSNEHEPAGHCEPCPPCQDGRKMDELCRCTYECPVGKFGIDCTRDCPYRCRACDRQNGACTLWCSHLCLDTCQLSTGICHYNFTQNDECFNELSINGSTCPEYSHYFC</sequence>
<dbReference type="EMBL" id="JAIWYP010000005">
    <property type="protein sequence ID" value="KAH3827769.1"/>
    <property type="molecule type" value="Genomic_DNA"/>
</dbReference>
<proteinExistence type="predicted"/>
<reference evidence="2" key="1">
    <citation type="journal article" date="2019" name="bioRxiv">
        <title>The Genome of the Zebra Mussel, Dreissena polymorpha: A Resource for Invasive Species Research.</title>
        <authorList>
            <person name="McCartney M.A."/>
            <person name="Auch B."/>
            <person name="Kono T."/>
            <person name="Mallez S."/>
            <person name="Zhang Y."/>
            <person name="Obille A."/>
            <person name="Becker A."/>
            <person name="Abrahante J.E."/>
            <person name="Garbe J."/>
            <person name="Badalamenti J.P."/>
            <person name="Herman A."/>
            <person name="Mangelson H."/>
            <person name="Liachko I."/>
            <person name="Sullivan S."/>
            <person name="Sone E.D."/>
            <person name="Koren S."/>
            <person name="Silverstein K.A.T."/>
            <person name="Beckman K.B."/>
            <person name="Gohl D.M."/>
        </authorList>
    </citation>
    <scope>NUCLEOTIDE SEQUENCE</scope>
    <source>
        <strain evidence="2">Duluth1</strain>
        <tissue evidence="2">Whole animal</tissue>
    </source>
</reference>
<evidence type="ECO:0000313" key="3">
    <source>
        <dbReference type="Proteomes" id="UP000828390"/>
    </source>
</evidence>
<organism evidence="2 3">
    <name type="scientific">Dreissena polymorpha</name>
    <name type="common">Zebra mussel</name>
    <name type="synonym">Mytilus polymorpha</name>
    <dbReference type="NCBI Taxonomy" id="45954"/>
    <lineage>
        <taxon>Eukaryota</taxon>
        <taxon>Metazoa</taxon>
        <taxon>Spiralia</taxon>
        <taxon>Lophotrochozoa</taxon>
        <taxon>Mollusca</taxon>
        <taxon>Bivalvia</taxon>
        <taxon>Autobranchia</taxon>
        <taxon>Heteroconchia</taxon>
        <taxon>Euheterodonta</taxon>
        <taxon>Imparidentia</taxon>
        <taxon>Neoheterodontei</taxon>
        <taxon>Myida</taxon>
        <taxon>Dreissenoidea</taxon>
        <taxon>Dreissenidae</taxon>
        <taxon>Dreissena</taxon>
    </lineage>
</organism>
<evidence type="ECO:0000256" key="1">
    <source>
        <dbReference type="SAM" id="SignalP"/>
    </source>
</evidence>
<feature type="signal peptide" evidence="1">
    <location>
        <begin position="1"/>
        <end position="20"/>
    </location>
</feature>
<dbReference type="Proteomes" id="UP000828390">
    <property type="component" value="Unassembled WGS sequence"/>
</dbReference>
<gene>
    <name evidence="2" type="ORF">DPMN_129711</name>
</gene>
<accession>A0A9D4H1N5</accession>
<keyword evidence="3" id="KW-1185">Reference proteome</keyword>
<dbReference type="AlphaFoldDB" id="A0A9D4H1N5"/>
<name>A0A9D4H1N5_DREPO</name>
<comment type="caution">
    <text evidence="2">The sequence shown here is derived from an EMBL/GenBank/DDBJ whole genome shotgun (WGS) entry which is preliminary data.</text>
</comment>
<feature type="chain" id="PRO_5039127348" evidence="1">
    <location>
        <begin position="21"/>
        <end position="156"/>
    </location>
</feature>
<reference evidence="2" key="2">
    <citation type="submission" date="2020-11" db="EMBL/GenBank/DDBJ databases">
        <authorList>
            <person name="McCartney M.A."/>
            <person name="Auch B."/>
            <person name="Kono T."/>
            <person name="Mallez S."/>
            <person name="Becker A."/>
            <person name="Gohl D.M."/>
            <person name="Silverstein K.A.T."/>
            <person name="Koren S."/>
            <person name="Bechman K.B."/>
            <person name="Herman A."/>
            <person name="Abrahante J.E."/>
            <person name="Garbe J."/>
        </authorList>
    </citation>
    <scope>NUCLEOTIDE SEQUENCE</scope>
    <source>
        <strain evidence="2">Duluth1</strain>
        <tissue evidence="2">Whole animal</tissue>
    </source>
</reference>